<dbReference type="VEuPathDB" id="AmoebaDB:FDP41_007337"/>
<dbReference type="OrthoDB" id="5337378at2759"/>
<name>A0A6A5CF19_NAEFO</name>
<dbReference type="RefSeq" id="XP_044568873.1">
    <property type="nucleotide sequence ID" value="XM_044711071.1"/>
</dbReference>
<dbReference type="AlphaFoldDB" id="A0A6A5CF19"/>
<dbReference type="VEuPathDB" id="AmoebaDB:NF0000020"/>
<gene>
    <name evidence="1" type="ORF">FDP41_007337</name>
</gene>
<evidence type="ECO:0000313" key="1">
    <source>
        <dbReference type="EMBL" id="KAF0984160.1"/>
    </source>
</evidence>
<organism evidence="1 2">
    <name type="scientific">Naegleria fowleri</name>
    <name type="common">Brain eating amoeba</name>
    <dbReference type="NCBI Taxonomy" id="5763"/>
    <lineage>
        <taxon>Eukaryota</taxon>
        <taxon>Discoba</taxon>
        <taxon>Heterolobosea</taxon>
        <taxon>Tetramitia</taxon>
        <taxon>Eutetramitia</taxon>
        <taxon>Vahlkampfiidae</taxon>
        <taxon>Naegleria</taxon>
    </lineage>
</organism>
<accession>A0A6A5CF19</accession>
<dbReference type="EMBL" id="VFQX01000003">
    <property type="protein sequence ID" value="KAF0984160.1"/>
    <property type="molecule type" value="Genomic_DNA"/>
</dbReference>
<dbReference type="InterPro" id="IPR011009">
    <property type="entry name" value="Kinase-like_dom_sf"/>
</dbReference>
<dbReference type="SUPFAM" id="SSF56112">
    <property type="entry name" value="Protein kinase-like (PK-like)"/>
    <property type="match status" value="1"/>
</dbReference>
<reference evidence="1 2" key="1">
    <citation type="journal article" date="2019" name="Sci. Rep.">
        <title>Nanopore sequencing improves the draft genome of the human pathogenic amoeba Naegleria fowleri.</title>
        <authorList>
            <person name="Liechti N."/>
            <person name="Schurch N."/>
            <person name="Bruggmann R."/>
            <person name="Wittwer M."/>
        </authorList>
    </citation>
    <scope>NUCLEOTIDE SEQUENCE [LARGE SCALE GENOMIC DNA]</scope>
    <source>
        <strain evidence="1 2">ATCC 30894</strain>
    </source>
</reference>
<keyword evidence="2" id="KW-1185">Reference proteome</keyword>
<comment type="caution">
    <text evidence="1">The sequence shown here is derived from an EMBL/GenBank/DDBJ whole genome shotgun (WGS) entry which is preliminary data.</text>
</comment>
<evidence type="ECO:0008006" key="3">
    <source>
        <dbReference type="Google" id="ProtNLM"/>
    </source>
</evidence>
<dbReference type="VEuPathDB" id="AmoebaDB:NfTy_002400"/>
<proteinExistence type="predicted"/>
<protein>
    <recommendedName>
        <fullName evidence="3">Protein kinase domain-containing protein</fullName>
    </recommendedName>
</protein>
<dbReference type="Gene3D" id="1.10.510.10">
    <property type="entry name" value="Transferase(Phosphotransferase) domain 1"/>
    <property type="match status" value="1"/>
</dbReference>
<evidence type="ECO:0000313" key="2">
    <source>
        <dbReference type="Proteomes" id="UP000444721"/>
    </source>
</evidence>
<sequence length="298" mass="33442">MNIEHFKRLFAVSGIQRPAEAVLKRLLNNYIHRFHAVSSPESAFELYDFFNNLPATTTKDKLEYDYGIRLNDLYDPTFNANIITGADKTGAPILAKILMSSEVRMTKDLDLENSLVPGIVQTKICSVSLEGKDYTNQFSDGKYYCLIMPHYPRSLALLANLLTSETLLEEGKKILKALEYIHVKPANIFVSTNGEWFLGDFGSCVKIGETVVSCSEAYLPFNGVGREKARVGFDFFMLAVSLVVLLIDLKQIMHDNILSINISKLNKAIDSISCEPLKFFILKADLGQDCESKFSIQL</sequence>
<dbReference type="Proteomes" id="UP000444721">
    <property type="component" value="Unassembled WGS sequence"/>
</dbReference>
<dbReference type="GeneID" id="68114555"/>